<protein>
    <submittedName>
        <fullName evidence="3">LPXTG-motif cell wall-anchored protein</fullName>
    </submittedName>
</protein>
<dbReference type="Proteomes" id="UP000764837">
    <property type="component" value="Unassembled WGS sequence"/>
</dbReference>
<keyword evidence="2" id="KW-1133">Transmembrane helix</keyword>
<dbReference type="EMBL" id="JAFBBP010000001">
    <property type="protein sequence ID" value="MBM7492950.1"/>
    <property type="molecule type" value="Genomic_DNA"/>
</dbReference>
<keyword evidence="2" id="KW-0812">Transmembrane</keyword>
<feature type="compositionally biased region" description="Pro residues" evidence="1">
    <location>
        <begin position="150"/>
        <end position="172"/>
    </location>
</feature>
<gene>
    <name evidence="3" type="ORF">JOD64_004172</name>
</gene>
<dbReference type="RefSeq" id="WP_204943741.1">
    <property type="nucleotide sequence ID" value="NZ_JAFBBP010000001.1"/>
</dbReference>
<name>A0ABS2LXN2_9ACTN</name>
<keyword evidence="4" id="KW-1185">Reference proteome</keyword>
<proteinExistence type="predicted"/>
<feature type="transmembrane region" description="Helical" evidence="2">
    <location>
        <begin position="369"/>
        <end position="392"/>
    </location>
</feature>
<sequence length="401" mass="41023">MNLPKSPLRRVAAIAAGALIGLTGVGVVASPASAHYSAVSGQAVCDTTTGEWVVTWTVESKAHYSSKFFRLRTVNLTPADTTVTNIKVSEPGKYPYDVNTPITGEQRVPGSATKATLAVKAKWDDGYPEDNATKGMVTFGGKCEKDTPPTTTPPTTPPPTTPTTPPVSPTPSPSVTTPPSAVTVPTASFASDCEGAVTVTLANGADATADAKLTVKATGFSQTYTVAPGASKSDIVVPAKAGAITVSEGDKTVGTPYTWATPEDCVKPGEPQAGFESTCDKLVFGFANPENGKAFEVTLTPNKGEVQKRTVEPGKTVVVEFAASEGLTVTPAAEGLDDTSPIAWEKPADCNAGQGGGDKDEPALPLTGAATGGIIAGAVVLLAAGAGLFVMARRRRVRFTA</sequence>
<evidence type="ECO:0000313" key="4">
    <source>
        <dbReference type="Proteomes" id="UP000764837"/>
    </source>
</evidence>
<reference evidence="3 4" key="1">
    <citation type="submission" date="2021-01" db="EMBL/GenBank/DDBJ databases">
        <title>Sequencing the genomes of 1000 actinobacteria strains.</title>
        <authorList>
            <person name="Klenk H.-P."/>
        </authorList>
    </citation>
    <scope>NUCLEOTIDE SEQUENCE [LARGE SCALE GENOMIC DNA]</scope>
    <source>
        <strain evidence="3 4">DSM 100204</strain>
    </source>
</reference>
<organism evidence="3 4">
    <name type="scientific">Micromonospora luteifusca</name>
    <dbReference type="NCBI Taxonomy" id="709860"/>
    <lineage>
        <taxon>Bacteria</taxon>
        <taxon>Bacillati</taxon>
        <taxon>Actinomycetota</taxon>
        <taxon>Actinomycetes</taxon>
        <taxon>Micromonosporales</taxon>
        <taxon>Micromonosporaceae</taxon>
        <taxon>Micromonospora</taxon>
    </lineage>
</organism>
<evidence type="ECO:0000256" key="2">
    <source>
        <dbReference type="SAM" id="Phobius"/>
    </source>
</evidence>
<comment type="caution">
    <text evidence="3">The sequence shown here is derived from an EMBL/GenBank/DDBJ whole genome shotgun (WGS) entry which is preliminary data.</text>
</comment>
<keyword evidence="2" id="KW-0472">Membrane</keyword>
<evidence type="ECO:0000313" key="3">
    <source>
        <dbReference type="EMBL" id="MBM7492950.1"/>
    </source>
</evidence>
<evidence type="ECO:0000256" key="1">
    <source>
        <dbReference type="SAM" id="MobiDB-lite"/>
    </source>
</evidence>
<accession>A0ABS2LXN2</accession>
<feature type="region of interest" description="Disordered" evidence="1">
    <location>
        <begin position="139"/>
        <end position="180"/>
    </location>
</feature>